<gene>
    <name evidence="2" type="ORF">Slati_2634600</name>
</gene>
<dbReference type="EMBL" id="JACGWN010000009">
    <property type="protein sequence ID" value="KAL0433003.1"/>
    <property type="molecule type" value="Genomic_DNA"/>
</dbReference>
<organism evidence="2">
    <name type="scientific">Sesamum latifolium</name>
    <dbReference type="NCBI Taxonomy" id="2727402"/>
    <lineage>
        <taxon>Eukaryota</taxon>
        <taxon>Viridiplantae</taxon>
        <taxon>Streptophyta</taxon>
        <taxon>Embryophyta</taxon>
        <taxon>Tracheophyta</taxon>
        <taxon>Spermatophyta</taxon>
        <taxon>Magnoliopsida</taxon>
        <taxon>eudicotyledons</taxon>
        <taxon>Gunneridae</taxon>
        <taxon>Pentapetalae</taxon>
        <taxon>asterids</taxon>
        <taxon>lamiids</taxon>
        <taxon>Lamiales</taxon>
        <taxon>Pedaliaceae</taxon>
        <taxon>Sesamum</taxon>
    </lineage>
</organism>
<reference evidence="2" key="1">
    <citation type="submission" date="2020-06" db="EMBL/GenBank/DDBJ databases">
        <authorList>
            <person name="Li T."/>
            <person name="Hu X."/>
            <person name="Zhang T."/>
            <person name="Song X."/>
            <person name="Zhang H."/>
            <person name="Dai N."/>
            <person name="Sheng W."/>
            <person name="Hou X."/>
            <person name="Wei L."/>
        </authorList>
    </citation>
    <scope>NUCLEOTIDE SEQUENCE</scope>
    <source>
        <strain evidence="2">KEN1</strain>
        <tissue evidence="2">Leaf</tissue>
    </source>
</reference>
<feature type="domain" description="U3 small nucleolar RNA-associated protein 20 N-terminal" evidence="1">
    <location>
        <begin position="304"/>
        <end position="544"/>
    </location>
</feature>
<dbReference type="InterPro" id="IPR052575">
    <property type="entry name" value="SSU_processome_comp_20"/>
</dbReference>
<reference evidence="2" key="2">
    <citation type="journal article" date="2024" name="Plant">
        <title>Genomic evolution and insights into agronomic trait innovations of Sesamum species.</title>
        <authorList>
            <person name="Miao H."/>
            <person name="Wang L."/>
            <person name="Qu L."/>
            <person name="Liu H."/>
            <person name="Sun Y."/>
            <person name="Le M."/>
            <person name="Wang Q."/>
            <person name="Wei S."/>
            <person name="Zheng Y."/>
            <person name="Lin W."/>
            <person name="Duan Y."/>
            <person name="Cao H."/>
            <person name="Xiong S."/>
            <person name="Wang X."/>
            <person name="Wei L."/>
            <person name="Li C."/>
            <person name="Ma Q."/>
            <person name="Ju M."/>
            <person name="Zhao R."/>
            <person name="Li G."/>
            <person name="Mu C."/>
            <person name="Tian Q."/>
            <person name="Mei H."/>
            <person name="Zhang T."/>
            <person name="Gao T."/>
            <person name="Zhang H."/>
        </authorList>
    </citation>
    <scope>NUCLEOTIDE SEQUENCE</scope>
    <source>
        <strain evidence="2">KEN1</strain>
    </source>
</reference>
<dbReference type="GO" id="GO:0030686">
    <property type="term" value="C:90S preribosome"/>
    <property type="evidence" value="ECO:0007669"/>
    <property type="project" value="TreeGrafter"/>
</dbReference>
<dbReference type="AlphaFoldDB" id="A0AAW2VUR8"/>
<protein>
    <recommendedName>
        <fullName evidence="1">U3 small nucleolar RNA-associated protein 20 N-terminal domain-containing protein</fullName>
    </recommendedName>
</protein>
<dbReference type="PANTHER" id="PTHR17695">
    <property type="entry name" value="SMALL SUBUNIT PROCESSOME COMPONENT 20 HOMOLOG"/>
    <property type="match status" value="1"/>
</dbReference>
<proteinExistence type="predicted"/>
<dbReference type="SUPFAM" id="SSF48371">
    <property type="entry name" value="ARM repeat"/>
    <property type="match status" value="1"/>
</dbReference>
<dbReference type="Pfam" id="PF07539">
    <property type="entry name" value="UTP20_N"/>
    <property type="match status" value="1"/>
</dbReference>
<evidence type="ECO:0000259" key="1">
    <source>
        <dbReference type="Pfam" id="PF07539"/>
    </source>
</evidence>
<dbReference type="InterPro" id="IPR016024">
    <property type="entry name" value="ARM-type_fold"/>
</dbReference>
<dbReference type="PANTHER" id="PTHR17695:SF11">
    <property type="entry name" value="SMALL SUBUNIT PROCESSOME COMPONENT 20 HOMOLOG"/>
    <property type="match status" value="1"/>
</dbReference>
<evidence type="ECO:0000313" key="2">
    <source>
        <dbReference type="EMBL" id="KAL0433003.1"/>
    </source>
</evidence>
<dbReference type="InterPro" id="IPR011430">
    <property type="entry name" value="UTP20_N"/>
</dbReference>
<name>A0AAW2VUR8_9LAMI</name>
<sequence length="593" mass="67956">MVELVGLLLTMKIVDPDSEVLDKVLQLMLCILDGLSNYKKMQALLQVSSQWVPVFDLRSQRSFVPPDRKCQFYIPEYAGGKVLDALDIFAENLCHAHKEIRLSTLRILCYYEPIYYEHSKKEHTVESNTITDVCETSHADDPHNNMGLSAHRIAEQYIPVLLNGIIGIFHNRFSYLWNPALECLTVLNCQYSRMVWDRYVKYLGHGQLVFLTSHEQRGGGNNDSNNDTGLVGRFNCDIFPLFDSTPCATVLSLLIQSLQKVPSIAESNSHQIIPLFLKFLGYNVDEITSDVAAYTLDHKGKEWKGVLKEWLSLFRLLRNPKSFHQGQFFKDVLQYRLLDQRDADIQMKVLDCLLNWRDDFLLPYSEHLKNLINTKSLREELTRWNLSTKSADAIDVRHRAYIVPIVIQILMPKVRNLKMLGCQKNASVHHRRAVLGFLTQLGVTELPLFFWLLIKPLLSTSERDDASLKSFSSLFSSPKDEFDMSDILKHFTTDTVKALSWKKRYGFLHVVEDILAVFDESHLNPFLDLLMNCVVRILASCTSSGGSTNSRGLSSVQNCSSFDLDVADHDEVEDQIKFLDIKDRQEIRADLIV</sequence>
<accession>A0AAW2VUR8</accession>
<dbReference type="GO" id="GO:0032040">
    <property type="term" value="C:small-subunit processome"/>
    <property type="evidence" value="ECO:0007669"/>
    <property type="project" value="TreeGrafter"/>
</dbReference>
<comment type="caution">
    <text evidence="2">The sequence shown here is derived from an EMBL/GenBank/DDBJ whole genome shotgun (WGS) entry which is preliminary data.</text>
</comment>